<dbReference type="InterPro" id="IPR029058">
    <property type="entry name" value="AB_hydrolase_fold"/>
</dbReference>
<organism evidence="4 5">
    <name type="scientific">Sulfurovum xiamenensis</name>
    <dbReference type="NCBI Taxonomy" id="3019066"/>
    <lineage>
        <taxon>Bacteria</taxon>
        <taxon>Pseudomonadati</taxon>
        <taxon>Campylobacterota</taxon>
        <taxon>Epsilonproteobacteria</taxon>
        <taxon>Campylobacterales</taxon>
        <taxon>Sulfurovaceae</taxon>
        <taxon>Sulfurovum</taxon>
    </lineage>
</organism>
<dbReference type="InterPro" id="IPR003140">
    <property type="entry name" value="PLipase/COase/thioEstase"/>
</dbReference>
<feature type="domain" description="Phospholipase/carboxylesterase/thioesterase" evidence="3">
    <location>
        <begin position="15"/>
        <end position="208"/>
    </location>
</feature>
<dbReference type="EMBL" id="JAQIBC010000008">
    <property type="protein sequence ID" value="MDM5264468.1"/>
    <property type="molecule type" value="Genomic_DNA"/>
</dbReference>
<name>A0ABT7QTQ8_9BACT</name>
<dbReference type="PANTHER" id="PTHR10655:SF17">
    <property type="entry name" value="LYSOPHOSPHOLIPASE-LIKE PROTEIN 1"/>
    <property type="match status" value="1"/>
</dbReference>
<protein>
    <submittedName>
        <fullName evidence="4">Serine esterase</fullName>
    </submittedName>
</protein>
<dbReference type="Pfam" id="PF02230">
    <property type="entry name" value="Abhydrolase_2"/>
    <property type="match status" value="1"/>
</dbReference>
<keyword evidence="5" id="KW-1185">Reference proteome</keyword>
<accession>A0ABT7QTQ8</accession>
<evidence type="ECO:0000313" key="5">
    <source>
        <dbReference type="Proteomes" id="UP001169066"/>
    </source>
</evidence>
<keyword evidence="2" id="KW-0378">Hydrolase</keyword>
<proteinExistence type="inferred from homology"/>
<comment type="caution">
    <text evidence="4">The sequence shown here is derived from an EMBL/GenBank/DDBJ whole genome shotgun (WGS) entry which is preliminary data.</text>
</comment>
<dbReference type="Proteomes" id="UP001169066">
    <property type="component" value="Unassembled WGS sequence"/>
</dbReference>
<evidence type="ECO:0000259" key="3">
    <source>
        <dbReference type="Pfam" id="PF02230"/>
    </source>
</evidence>
<evidence type="ECO:0000313" key="4">
    <source>
        <dbReference type="EMBL" id="MDM5264468.1"/>
    </source>
</evidence>
<comment type="similarity">
    <text evidence="1">Belongs to the AB hydrolase superfamily. AB hydrolase 2 family.</text>
</comment>
<sequence length="210" mass="24111">MPRNKHLPLNNIFIHSKVPSKKLMIILHGRGDSTRGFTFLPPYLNLDDMNYLLLNAPYSYYGGYSWYDLPPNQLEGITHSCALLTEIFDALFEEEFNAEESFLFGFSQGALLTFEFGARYEKVLAGYIAVSGYIYDVDTLLQEMNPNVNTSNWLCTHGTYDGILPFNTSKTQIEILQNGGFDITFKSYDKDHTIAEDELMMIKEWIKNKL</sequence>
<reference evidence="4" key="1">
    <citation type="submission" date="2023-01" db="EMBL/GenBank/DDBJ databases">
        <title>Sulfurovum sp. XTW-4 genome assembly.</title>
        <authorList>
            <person name="Wang J."/>
        </authorList>
    </citation>
    <scope>NUCLEOTIDE SEQUENCE</scope>
    <source>
        <strain evidence="4">XTW-4</strain>
    </source>
</reference>
<dbReference type="PANTHER" id="PTHR10655">
    <property type="entry name" value="LYSOPHOSPHOLIPASE-RELATED"/>
    <property type="match status" value="1"/>
</dbReference>
<dbReference type="SUPFAM" id="SSF53474">
    <property type="entry name" value="alpha/beta-Hydrolases"/>
    <property type="match status" value="1"/>
</dbReference>
<dbReference type="InterPro" id="IPR050565">
    <property type="entry name" value="LYPA1-2/EST-like"/>
</dbReference>
<evidence type="ECO:0000256" key="2">
    <source>
        <dbReference type="ARBA" id="ARBA00022801"/>
    </source>
</evidence>
<dbReference type="Gene3D" id="3.40.50.1820">
    <property type="entry name" value="alpha/beta hydrolase"/>
    <property type="match status" value="1"/>
</dbReference>
<dbReference type="RefSeq" id="WP_289402362.1">
    <property type="nucleotide sequence ID" value="NZ_JAQIBC010000008.1"/>
</dbReference>
<gene>
    <name evidence="4" type="ORF">PF327_09690</name>
</gene>
<evidence type="ECO:0000256" key="1">
    <source>
        <dbReference type="ARBA" id="ARBA00006499"/>
    </source>
</evidence>